<feature type="region of interest" description="Disordered" evidence="1">
    <location>
        <begin position="1"/>
        <end position="28"/>
    </location>
</feature>
<dbReference type="AlphaFoldDB" id="A0A314YK93"/>
<evidence type="ECO:0000313" key="2">
    <source>
        <dbReference type="EMBL" id="PQQ04978.1"/>
    </source>
</evidence>
<comment type="caution">
    <text evidence="2">The sequence shown here is derived from an EMBL/GenBank/DDBJ whole genome shotgun (WGS) entry which is preliminary data.</text>
</comment>
<protein>
    <submittedName>
        <fullName evidence="2">Uncharacterized protein</fullName>
    </submittedName>
</protein>
<evidence type="ECO:0000256" key="1">
    <source>
        <dbReference type="SAM" id="MobiDB-lite"/>
    </source>
</evidence>
<sequence length="77" mass="8350">MSPTPTVAAKPTTREDGHSLSGFFGYPSTTAAPRRVDETIARFQHRVQENVKEITSAEQNFLPKRSALGPCCGCEVA</sequence>
<dbReference type="Proteomes" id="UP000250321">
    <property type="component" value="Unassembled WGS sequence"/>
</dbReference>
<dbReference type="EMBL" id="PJQY01001168">
    <property type="protein sequence ID" value="PQQ04978.1"/>
    <property type="molecule type" value="Genomic_DNA"/>
</dbReference>
<evidence type="ECO:0000313" key="3">
    <source>
        <dbReference type="Proteomes" id="UP000250321"/>
    </source>
</evidence>
<accession>A0A314YK93</accession>
<organism evidence="2 3">
    <name type="scientific">Prunus yedoensis var. nudiflora</name>
    <dbReference type="NCBI Taxonomy" id="2094558"/>
    <lineage>
        <taxon>Eukaryota</taxon>
        <taxon>Viridiplantae</taxon>
        <taxon>Streptophyta</taxon>
        <taxon>Embryophyta</taxon>
        <taxon>Tracheophyta</taxon>
        <taxon>Spermatophyta</taxon>
        <taxon>Magnoliopsida</taxon>
        <taxon>eudicotyledons</taxon>
        <taxon>Gunneridae</taxon>
        <taxon>Pentapetalae</taxon>
        <taxon>rosids</taxon>
        <taxon>fabids</taxon>
        <taxon>Rosales</taxon>
        <taxon>Rosaceae</taxon>
        <taxon>Amygdaloideae</taxon>
        <taxon>Amygdaleae</taxon>
        <taxon>Prunus</taxon>
    </lineage>
</organism>
<reference evidence="2 3" key="1">
    <citation type="submission" date="2018-02" db="EMBL/GenBank/DDBJ databases">
        <title>Draft genome of wild Prunus yedoensis var. nudiflora.</title>
        <authorList>
            <person name="Baek S."/>
            <person name="Kim J.-H."/>
            <person name="Choi K."/>
            <person name="Kim G.-B."/>
            <person name="Cho A."/>
            <person name="Jang H."/>
            <person name="Shin C.-H."/>
            <person name="Yu H.-J."/>
            <person name="Mun J.-H."/>
        </authorList>
    </citation>
    <scope>NUCLEOTIDE SEQUENCE [LARGE SCALE GENOMIC DNA]</scope>
    <source>
        <strain evidence="3">cv. Jeju island</strain>
        <tissue evidence="2">Leaf</tissue>
    </source>
</reference>
<keyword evidence="3" id="KW-1185">Reference proteome</keyword>
<gene>
    <name evidence="2" type="ORF">Pyn_34548</name>
</gene>
<proteinExistence type="predicted"/>
<name>A0A314YK93_PRUYE</name>